<reference evidence="9 10" key="1">
    <citation type="submission" date="2016-10" db="EMBL/GenBank/DDBJ databases">
        <authorList>
            <person name="de Groot N.N."/>
        </authorList>
    </citation>
    <scope>NUCLEOTIDE SEQUENCE [LARGE SCALE GENOMIC DNA]</scope>
    <source>
        <strain evidence="9 10">WG7</strain>
    </source>
</reference>
<proteinExistence type="inferred from homology"/>
<comment type="similarity">
    <text evidence="2">Belongs to the methyl-accepting chemotaxis (MCP) protein family.</text>
</comment>
<evidence type="ECO:0000256" key="4">
    <source>
        <dbReference type="SAM" id="Coils"/>
    </source>
</evidence>
<dbReference type="Pfam" id="PF00672">
    <property type="entry name" value="HAMP"/>
    <property type="match status" value="1"/>
</dbReference>
<accession>A0A1G8QM05</accession>
<keyword evidence="4" id="KW-0175">Coiled coil</keyword>
<name>A0A1G8QM05_9FIRM</name>
<evidence type="ECO:0000313" key="10">
    <source>
        <dbReference type="Proteomes" id="UP000198945"/>
    </source>
</evidence>
<evidence type="ECO:0000256" key="3">
    <source>
        <dbReference type="PROSITE-ProRule" id="PRU00284"/>
    </source>
</evidence>
<dbReference type="SUPFAM" id="SSF58104">
    <property type="entry name" value="Methyl-accepting chemotaxis protein (MCP) signaling domain"/>
    <property type="match status" value="1"/>
</dbReference>
<gene>
    <name evidence="9" type="ORF">SAMN04515654_12524</name>
</gene>
<dbReference type="Gene3D" id="1.10.287.950">
    <property type="entry name" value="Methyl-accepting chemotaxis protein"/>
    <property type="match status" value="1"/>
</dbReference>
<feature type="coiled-coil region" evidence="4">
    <location>
        <begin position="392"/>
        <end position="443"/>
    </location>
</feature>
<feature type="region of interest" description="Disordered" evidence="5">
    <location>
        <begin position="791"/>
        <end position="812"/>
    </location>
</feature>
<keyword evidence="6" id="KW-1133">Transmembrane helix</keyword>
<dbReference type="AlphaFoldDB" id="A0A1G8QM05"/>
<dbReference type="RefSeq" id="WP_089730965.1">
    <property type="nucleotide sequence ID" value="NZ_FNEH01000025.1"/>
</dbReference>
<dbReference type="InterPro" id="IPR024478">
    <property type="entry name" value="HlyB_4HB_MCP"/>
</dbReference>
<feature type="domain" description="HAMP" evidence="8">
    <location>
        <begin position="479"/>
        <end position="532"/>
    </location>
</feature>
<dbReference type="EMBL" id="FNEH01000025">
    <property type="protein sequence ID" value="SDJ05718.1"/>
    <property type="molecule type" value="Genomic_DNA"/>
</dbReference>
<dbReference type="PROSITE" id="PS50111">
    <property type="entry name" value="CHEMOTAXIS_TRANSDUC_2"/>
    <property type="match status" value="1"/>
</dbReference>
<organism evidence="9 10">
    <name type="scientific">Halanaerobium congolense</name>
    <dbReference type="NCBI Taxonomy" id="54121"/>
    <lineage>
        <taxon>Bacteria</taxon>
        <taxon>Bacillati</taxon>
        <taxon>Bacillota</taxon>
        <taxon>Clostridia</taxon>
        <taxon>Halanaerobiales</taxon>
        <taxon>Halanaerobiaceae</taxon>
        <taxon>Halanaerobium</taxon>
    </lineage>
</organism>
<feature type="domain" description="Methyl-accepting transducer" evidence="7">
    <location>
        <begin position="551"/>
        <end position="801"/>
    </location>
</feature>
<evidence type="ECO:0000256" key="2">
    <source>
        <dbReference type="ARBA" id="ARBA00029447"/>
    </source>
</evidence>
<evidence type="ECO:0000259" key="7">
    <source>
        <dbReference type="PROSITE" id="PS50111"/>
    </source>
</evidence>
<evidence type="ECO:0000256" key="1">
    <source>
        <dbReference type="ARBA" id="ARBA00023224"/>
    </source>
</evidence>
<dbReference type="Pfam" id="PF00015">
    <property type="entry name" value="MCPsignal"/>
    <property type="match status" value="1"/>
</dbReference>
<feature type="coiled-coil region" evidence="4">
    <location>
        <begin position="281"/>
        <end position="315"/>
    </location>
</feature>
<dbReference type="PROSITE" id="PS50885">
    <property type="entry name" value="HAMP"/>
    <property type="match status" value="1"/>
</dbReference>
<dbReference type="Proteomes" id="UP000198945">
    <property type="component" value="Unassembled WGS sequence"/>
</dbReference>
<dbReference type="PANTHER" id="PTHR32089:SF112">
    <property type="entry name" value="LYSOZYME-LIKE PROTEIN-RELATED"/>
    <property type="match status" value="1"/>
</dbReference>
<dbReference type="Gene3D" id="6.10.340.10">
    <property type="match status" value="1"/>
</dbReference>
<dbReference type="InterPro" id="IPR004089">
    <property type="entry name" value="MCPsignal_dom"/>
</dbReference>
<feature type="coiled-coil region" evidence="4">
    <location>
        <begin position="148"/>
        <end position="178"/>
    </location>
</feature>
<dbReference type="InterPro" id="IPR003660">
    <property type="entry name" value="HAMP_dom"/>
</dbReference>
<feature type="transmembrane region" description="Helical" evidence="6">
    <location>
        <begin position="12"/>
        <end position="33"/>
    </location>
</feature>
<sequence>MFKAFRNLNLGIKIGGGFTLLLIIAAVMAFMGYSGLNNVDHDATIAMDAVGFAETALEMRQNEKDFMLREEQIYIDNINSLAEKMNEQAEETKALMNEQGDKDRVTQMQTLAGEYSNAANNYADSLFQQNELRSKFINTEEDLNIHINTILTNQEEEYEQALEELTKIEEEIVSEFAENYLPTFNYLLNADRDFQQSKVALMKAVNENNRGEIEQLKGVFDENIAQTAERFEKYENTDTIFAEEIEIRENFYTGFQTYKTKTSQIWDNISGGNYNNLDSLLEQENQIFGEVREKLDKIQQKYMDASNSLQQETDTNIETTLNKVNQKYSTRKLANDLKANINEIGIQERNYIINLANAEMQSQYADSTLAAFETAKSTAAELRDSFNEAQDIEAAENIIAQLENTEQVFREIHNVELVKDENKALLEEKAEEFIVQANSLKDLHVEEMHEAQSTAIRNLIIALVIAVLIGIILAFFITRSITKPVNLGVAFAKEIADGNLAAEKIDVDSNDEIGTLAKALNTMQDQLRNVITNVSNIAENLSASSEELSASGEEVAVAAQQVGESIQQVASGAEEQSAQVEETNSKINELIEQINDVEKMSTEMDEQADNVMNNINEGNQSVDNSVEQIENVKGNTKDVANTINNLGDLSNKIGEIVELINDIAAQTNLLALNAAIEAARAGEAGRGFSVVADEIRQLAEESEEATTQIGGLVKEIQGGVGDAVNKMNNTEEVVDSSVSAIKNTGNTFEKINNAALRLSELIENISQQSERVNVNSREVEATVQEIARVSEEAASNSEEVAAASEEQSASTEEIVSAAENLADMANNLTEAVNKFKL</sequence>
<evidence type="ECO:0000256" key="5">
    <source>
        <dbReference type="SAM" id="MobiDB-lite"/>
    </source>
</evidence>
<dbReference type="GO" id="GO:0016020">
    <property type="term" value="C:membrane"/>
    <property type="evidence" value="ECO:0007669"/>
    <property type="project" value="InterPro"/>
</dbReference>
<evidence type="ECO:0000259" key="8">
    <source>
        <dbReference type="PROSITE" id="PS50885"/>
    </source>
</evidence>
<dbReference type="CDD" id="cd06225">
    <property type="entry name" value="HAMP"/>
    <property type="match status" value="1"/>
</dbReference>
<feature type="coiled-coil region" evidence="4">
    <location>
        <begin position="573"/>
        <end position="607"/>
    </location>
</feature>
<feature type="compositionally biased region" description="Low complexity" evidence="5">
    <location>
        <begin position="792"/>
        <end position="812"/>
    </location>
</feature>
<dbReference type="Pfam" id="PF12729">
    <property type="entry name" value="4HB_MCP_1"/>
    <property type="match status" value="1"/>
</dbReference>
<feature type="transmembrane region" description="Helical" evidence="6">
    <location>
        <begin position="459"/>
        <end position="477"/>
    </location>
</feature>
<evidence type="ECO:0000256" key="6">
    <source>
        <dbReference type="SAM" id="Phobius"/>
    </source>
</evidence>
<dbReference type="GO" id="GO:0007165">
    <property type="term" value="P:signal transduction"/>
    <property type="evidence" value="ECO:0007669"/>
    <property type="project" value="UniProtKB-KW"/>
</dbReference>
<keyword evidence="1 3" id="KW-0807">Transducer</keyword>
<keyword evidence="6" id="KW-0812">Transmembrane</keyword>
<dbReference type="CDD" id="cd11386">
    <property type="entry name" value="MCP_signal"/>
    <property type="match status" value="1"/>
</dbReference>
<feature type="coiled-coil region" evidence="4">
    <location>
        <begin position="75"/>
        <end position="102"/>
    </location>
</feature>
<dbReference type="SMART" id="SM00283">
    <property type="entry name" value="MA"/>
    <property type="match status" value="1"/>
</dbReference>
<dbReference type="PANTHER" id="PTHR32089">
    <property type="entry name" value="METHYL-ACCEPTING CHEMOTAXIS PROTEIN MCPB"/>
    <property type="match status" value="1"/>
</dbReference>
<dbReference type="SMART" id="SM00304">
    <property type="entry name" value="HAMP"/>
    <property type="match status" value="2"/>
</dbReference>
<evidence type="ECO:0000313" key="9">
    <source>
        <dbReference type="EMBL" id="SDJ05718.1"/>
    </source>
</evidence>
<keyword evidence="6" id="KW-0472">Membrane</keyword>
<protein>
    <submittedName>
        <fullName evidence="9">Four helix bundle sensory module for signal transduction</fullName>
    </submittedName>
</protein>